<proteinExistence type="predicted"/>
<dbReference type="GO" id="GO:0016787">
    <property type="term" value="F:hydrolase activity"/>
    <property type="evidence" value="ECO:0007669"/>
    <property type="project" value="UniProtKB-KW"/>
</dbReference>
<dbReference type="PANTHER" id="PTHR11203">
    <property type="entry name" value="CLEAVAGE AND POLYADENYLATION SPECIFICITY FACTOR FAMILY MEMBER"/>
    <property type="match status" value="1"/>
</dbReference>
<evidence type="ECO:0000256" key="1">
    <source>
        <dbReference type="ARBA" id="ARBA00022801"/>
    </source>
</evidence>
<name>X1IF96_9ZZZZ</name>
<dbReference type="EMBL" id="BARU01023704">
    <property type="protein sequence ID" value="GAH56238.1"/>
    <property type="molecule type" value="Genomic_DNA"/>
</dbReference>
<evidence type="ECO:0000313" key="3">
    <source>
        <dbReference type="EMBL" id="GAH56238.1"/>
    </source>
</evidence>
<dbReference type="SMART" id="SM01027">
    <property type="entry name" value="Beta-Casp"/>
    <property type="match status" value="1"/>
</dbReference>
<accession>X1IF96</accession>
<dbReference type="Pfam" id="PF07521">
    <property type="entry name" value="RMMBL"/>
    <property type="match status" value="1"/>
</dbReference>
<dbReference type="SUPFAM" id="SSF56281">
    <property type="entry name" value="Metallo-hydrolase/oxidoreductase"/>
    <property type="match status" value="1"/>
</dbReference>
<comment type="caution">
    <text evidence="3">The sequence shown here is derived from an EMBL/GenBank/DDBJ whole genome shotgun (WGS) entry which is preliminary data.</text>
</comment>
<dbReference type="PANTHER" id="PTHR11203:SF37">
    <property type="entry name" value="INTEGRATOR COMPLEX SUBUNIT 11"/>
    <property type="match status" value="1"/>
</dbReference>
<sequence length="255" mass="28433">RYVPERKKIDVGLRLLAKQVAEQGNKMLLPSFAVGRSQETLITLALDDDLDDIPIYIDGMIVTMNMITEHFLSEKWVSRGFLENLKDAGLNSPFEKQNMITVKSISDRTHQSRKYLAGSKEGSIIVTTSGMIEGGPIHTYLDLLGSNENNVLGFSGYQVEGTTGRKIYDGATNVTLFEDYGRKKDIDLNLKIMKFPYSGHTSVEGLKQIMGDSGAKNIFLVHGDKRNQKYIMEYVKDVAKPNLIKENAPTPLIGV</sequence>
<keyword evidence="1" id="KW-0378">Hydrolase</keyword>
<dbReference type="InterPro" id="IPR050698">
    <property type="entry name" value="MBL"/>
</dbReference>
<dbReference type="GO" id="GO:0004521">
    <property type="term" value="F:RNA endonuclease activity"/>
    <property type="evidence" value="ECO:0007669"/>
    <property type="project" value="TreeGrafter"/>
</dbReference>
<dbReference type="InterPro" id="IPR022712">
    <property type="entry name" value="Beta_Casp"/>
</dbReference>
<reference evidence="3" key="1">
    <citation type="journal article" date="2014" name="Front. Microbiol.">
        <title>High frequency of phylogenetically diverse reductive dehalogenase-homologous genes in deep subseafloor sedimentary metagenomes.</title>
        <authorList>
            <person name="Kawai M."/>
            <person name="Futagami T."/>
            <person name="Toyoda A."/>
            <person name="Takaki Y."/>
            <person name="Nishi S."/>
            <person name="Hori S."/>
            <person name="Arai W."/>
            <person name="Tsubouchi T."/>
            <person name="Morono Y."/>
            <person name="Uchiyama I."/>
            <person name="Ito T."/>
            <person name="Fujiyama A."/>
            <person name="Inagaki F."/>
            <person name="Takami H."/>
        </authorList>
    </citation>
    <scope>NUCLEOTIDE SEQUENCE</scope>
    <source>
        <strain evidence="3">Expedition CK06-06</strain>
    </source>
</reference>
<feature type="non-terminal residue" evidence="3">
    <location>
        <position position="1"/>
    </location>
</feature>
<gene>
    <name evidence="3" type="ORF">S03H2_38444</name>
</gene>
<dbReference type="Pfam" id="PF10996">
    <property type="entry name" value="Beta-Casp"/>
    <property type="match status" value="1"/>
</dbReference>
<dbReference type="InterPro" id="IPR011108">
    <property type="entry name" value="RMMBL"/>
</dbReference>
<dbReference type="AlphaFoldDB" id="X1IF96"/>
<dbReference type="InterPro" id="IPR036866">
    <property type="entry name" value="RibonucZ/Hydroxyglut_hydro"/>
</dbReference>
<evidence type="ECO:0000259" key="2">
    <source>
        <dbReference type="SMART" id="SM01027"/>
    </source>
</evidence>
<organism evidence="3">
    <name type="scientific">marine sediment metagenome</name>
    <dbReference type="NCBI Taxonomy" id="412755"/>
    <lineage>
        <taxon>unclassified sequences</taxon>
        <taxon>metagenomes</taxon>
        <taxon>ecological metagenomes</taxon>
    </lineage>
</organism>
<dbReference type="Gene3D" id="3.40.50.10890">
    <property type="match status" value="1"/>
</dbReference>
<feature type="domain" description="Beta-Casp" evidence="2">
    <location>
        <begin position="37"/>
        <end position="167"/>
    </location>
</feature>
<protein>
    <recommendedName>
        <fullName evidence="2">Beta-Casp domain-containing protein</fullName>
    </recommendedName>
</protein>